<dbReference type="Gene3D" id="3.10.450.50">
    <property type="match status" value="1"/>
</dbReference>
<dbReference type="AlphaFoldDB" id="A0AAD4ES95"/>
<dbReference type="SUPFAM" id="SSF54427">
    <property type="entry name" value="NTF2-like"/>
    <property type="match status" value="1"/>
</dbReference>
<sequence>MSVPLEVEAAISRKKAQYGRFIDTKQWDKFHQVALPEAQLGFFDPDGTVLKVGGTPLAFSSAESFTTFFAKFFARAETLHMFGPGEFDAIAPGQVKAIWAMEDQLIMKGTANLIELRGGGYYHEVWKRKDGEWFLASLRLERTYTKMSFVAQVFSFLQRLGLPVL</sequence>
<accession>A0AAD4ES95</accession>
<dbReference type="EMBL" id="JAHCVI010000004">
    <property type="protein sequence ID" value="KAG7286677.1"/>
    <property type="molecule type" value="Genomic_DNA"/>
</dbReference>
<dbReference type="Proteomes" id="UP001197093">
    <property type="component" value="Unassembled WGS sequence"/>
</dbReference>
<gene>
    <name evidence="2" type="ORF">NEMBOFW57_008988</name>
</gene>
<comment type="caution">
    <text evidence="2">The sequence shown here is derived from an EMBL/GenBank/DDBJ whole genome shotgun (WGS) entry which is preliminary data.</text>
</comment>
<keyword evidence="3" id="KW-1185">Reference proteome</keyword>
<evidence type="ECO:0000259" key="1">
    <source>
        <dbReference type="Pfam" id="PF13577"/>
    </source>
</evidence>
<name>A0AAD4ES95_9PEZI</name>
<evidence type="ECO:0000313" key="3">
    <source>
        <dbReference type="Proteomes" id="UP001197093"/>
    </source>
</evidence>
<dbReference type="InterPro" id="IPR032710">
    <property type="entry name" value="NTF2-like_dom_sf"/>
</dbReference>
<feature type="domain" description="SnoaL-like" evidence="1">
    <location>
        <begin position="5"/>
        <end position="138"/>
    </location>
</feature>
<evidence type="ECO:0000313" key="2">
    <source>
        <dbReference type="EMBL" id="KAG7286677.1"/>
    </source>
</evidence>
<dbReference type="Pfam" id="PF13577">
    <property type="entry name" value="SnoaL_4"/>
    <property type="match status" value="1"/>
</dbReference>
<proteinExistence type="predicted"/>
<reference evidence="2" key="1">
    <citation type="submission" date="2023-02" db="EMBL/GenBank/DDBJ databases">
        <authorList>
            <person name="Palmer J.M."/>
        </authorList>
    </citation>
    <scope>NUCLEOTIDE SEQUENCE</scope>
    <source>
        <strain evidence="2">FW57</strain>
    </source>
</reference>
<protein>
    <recommendedName>
        <fullName evidence="1">SnoaL-like domain-containing protein</fullName>
    </recommendedName>
</protein>
<dbReference type="InterPro" id="IPR037401">
    <property type="entry name" value="SnoaL-like"/>
</dbReference>
<organism evidence="2 3">
    <name type="scientific">Staphylotrichum longicolle</name>
    <dbReference type="NCBI Taxonomy" id="669026"/>
    <lineage>
        <taxon>Eukaryota</taxon>
        <taxon>Fungi</taxon>
        <taxon>Dikarya</taxon>
        <taxon>Ascomycota</taxon>
        <taxon>Pezizomycotina</taxon>
        <taxon>Sordariomycetes</taxon>
        <taxon>Sordariomycetidae</taxon>
        <taxon>Sordariales</taxon>
        <taxon>Chaetomiaceae</taxon>
        <taxon>Staphylotrichum</taxon>
    </lineage>
</organism>